<dbReference type="InterPro" id="IPR036390">
    <property type="entry name" value="WH_DNA-bd_sf"/>
</dbReference>
<organism evidence="4 5">
    <name type="scientific">Aerococcus agrisoli</name>
    <dbReference type="NCBI Taxonomy" id="2487350"/>
    <lineage>
        <taxon>Bacteria</taxon>
        <taxon>Bacillati</taxon>
        <taxon>Bacillota</taxon>
        <taxon>Bacilli</taxon>
        <taxon>Lactobacillales</taxon>
        <taxon>Aerococcaceae</taxon>
        <taxon>Aerococcus</taxon>
    </lineage>
</organism>
<evidence type="ECO:0000259" key="3">
    <source>
        <dbReference type="Pfam" id="PF08279"/>
    </source>
</evidence>
<dbReference type="InterPro" id="IPR036388">
    <property type="entry name" value="WH-like_DNA-bd_sf"/>
</dbReference>
<evidence type="ECO:0000259" key="2">
    <source>
        <dbReference type="Pfam" id="PF02829"/>
    </source>
</evidence>
<dbReference type="OrthoDB" id="9792661at2"/>
<keyword evidence="5" id="KW-1185">Reference proteome</keyword>
<dbReference type="PANTHER" id="PTHR40068">
    <property type="entry name" value="TRANSCRIPTION REPRESSOR NIAR-RELATED"/>
    <property type="match status" value="1"/>
</dbReference>
<dbReference type="PANTHER" id="PTHR40068:SF1">
    <property type="entry name" value="TRANSCRIPTION REPRESSOR NIAR-RELATED"/>
    <property type="match status" value="1"/>
</dbReference>
<dbReference type="Pfam" id="PF02829">
    <property type="entry name" value="3H"/>
    <property type="match status" value="1"/>
</dbReference>
<dbReference type="EMBL" id="RKMG01000001">
    <property type="protein sequence ID" value="RPA65527.1"/>
    <property type="molecule type" value="Genomic_DNA"/>
</dbReference>
<dbReference type="InterPro" id="IPR035922">
    <property type="entry name" value="3H_dom_sf"/>
</dbReference>
<feature type="binding site" evidence="1">
    <location>
        <position position="88"/>
    </location>
    <ligand>
        <name>Ni(2+)</name>
        <dbReference type="ChEBI" id="CHEBI:49786"/>
    </ligand>
</feature>
<accession>A0A3N4GVQ9</accession>
<dbReference type="AlphaFoldDB" id="A0A3N4GVQ9"/>
<dbReference type="InterPro" id="IPR013196">
    <property type="entry name" value="HTH_11"/>
</dbReference>
<dbReference type="InterPro" id="IPR026043">
    <property type="entry name" value="NadR"/>
</dbReference>
<keyword evidence="1" id="KW-0533">Nickel</keyword>
<dbReference type="Gene3D" id="1.10.10.10">
    <property type="entry name" value="Winged helix-like DNA-binding domain superfamily/Winged helix DNA-binding domain"/>
    <property type="match status" value="1"/>
</dbReference>
<proteinExistence type="predicted"/>
<dbReference type="InterPro" id="IPR004173">
    <property type="entry name" value="3H_domain"/>
</dbReference>
<reference evidence="4 5" key="1">
    <citation type="submission" date="2018-11" db="EMBL/GenBank/DDBJ databases">
        <title>Aerococcus sp. SJQ22, whole genome shotgun sequence.</title>
        <authorList>
            <person name="Sun L."/>
            <person name="Gao X."/>
            <person name="Chen W."/>
            <person name="Huang K."/>
        </authorList>
    </citation>
    <scope>NUCLEOTIDE SEQUENCE [LARGE SCALE GENOMIC DNA]</scope>
    <source>
        <strain evidence="4 5">SJQ22</strain>
    </source>
</reference>
<keyword evidence="1" id="KW-0479">Metal-binding</keyword>
<name>A0A3N4GVQ9_9LACT</name>
<evidence type="ECO:0000256" key="1">
    <source>
        <dbReference type="PIRSR" id="PIRSR037847-1"/>
    </source>
</evidence>
<evidence type="ECO:0000313" key="5">
    <source>
        <dbReference type="Proteomes" id="UP000273977"/>
    </source>
</evidence>
<dbReference type="Gene3D" id="3.30.1340.20">
    <property type="entry name" value="3H domain"/>
    <property type="match status" value="1"/>
</dbReference>
<dbReference type="Pfam" id="PF08279">
    <property type="entry name" value="HTH_11"/>
    <property type="match status" value="1"/>
</dbReference>
<gene>
    <name evidence="4" type="ORF">EF384_00540</name>
</gene>
<feature type="binding site" evidence="1">
    <location>
        <position position="149"/>
    </location>
    <ligand>
        <name>Ni(2+)</name>
        <dbReference type="ChEBI" id="CHEBI:49786"/>
    </ligand>
</feature>
<dbReference type="Proteomes" id="UP000273977">
    <property type="component" value="Unassembled WGS sequence"/>
</dbReference>
<feature type="domain" description="Helix-turn-helix type 11" evidence="3">
    <location>
        <begin position="6"/>
        <end position="58"/>
    </location>
</feature>
<dbReference type="SUPFAM" id="SSF46785">
    <property type="entry name" value="Winged helix' DNA-binding domain"/>
    <property type="match status" value="1"/>
</dbReference>
<feature type="binding site" evidence="1">
    <location>
        <position position="147"/>
    </location>
    <ligand>
        <name>Ni(2+)</name>
        <dbReference type="ChEBI" id="CHEBI:49786"/>
    </ligand>
</feature>
<feature type="domain" description="3H" evidence="2">
    <location>
        <begin position="76"/>
        <end position="172"/>
    </location>
</feature>
<dbReference type="PIRSF" id="PIRSF037847">
    <property type="entry name" value="NiaR"/>
    <property type="match status" value="1"/>
</dbReference>
<feature type="binding site" evidence="1">
    <location>
        <position position="80"/>
    </location>
    <ligand>
        <name>Ni(2+)</name>
        <dbReference type="ChEBI" id="CHEBI:49786"/>
    </ligand>
</feature>
<protein>
    <submittedName>
        <fullName evidence="4">Transcription repressor NadR</fullName>
    </submittedName>
</protein>
<dbReference type="GO" id="GO:0046872">
    <property type="term" value="F:metal ion binding"/>
    <property type="evidence" value="ECO:0007669"/>
    <property type="project" value="UniProtKB-KW"/>
</dbReference>
<evidence type="ECO:0000313" key="4">
    <source>
        <dbReference type="EMBL" id="RPA65527.1"/>
    </source>
</evidence>
<comment type="caution">
    <text evidence="4">The sequence shown here is derived from an EMBL/GenBank/DDBJ whole genome shotgun (WGS) entry which is preliminary data.</text>
</comment>
<sequence>MKAADRRDALLNALTNARGPLKANTLADAFGVSRQIIVGDVAILRASDHDIIATNQGYLLATKATAQDNSRYRGKIVCQHDSDQVVNELAMIVDRGGWVENIEIDHPYYGIIKATLTIQSHADITHFTAEMASHKGAMLSSLTNGIHLHTITAPDKTVFDEIKRDLFAAGILLDESI</sequence>
<dbReference type="RefSeq" id="WP_123779048.1">
    <property type="nucleotide sequence ID" value="NZ_RKMG01000001.1"/>
</dbReference>
<dbReference type="SUPFAM" id="SSF75500">
    <property type="entry name" value="Putative transcriptional regulator TM1602, C-terminal domain"/>
    <property type="match status" value="1"/>
</dbReference>